<dbReference type="CDD" id="cd01118">
    <property type="entry name" value="ArsB_permease"/>
    <property type="match status" value="1"/>
</dbReference>
<name>A0A7V7V740_9BACI</name>
<feature type="transmembrane region" description="Helical" evidence="8">
    <location>
        <begin position="141"/>
        <end position="164"/>
    </location>
</feature>
<feature type="transmembrane region" description="Helical" evidence="8">
    <location>
        <begin position="100"/>
        <end position="129"/>
    </location>
</feature>
<comment type="caution">
    <text evidence="9">The sequence shown here is derived from an EMBL/GenBank/DDBJ whole genome shotgun (WGS) entry which is preliminary data.</text>
</comment>
<dbReference type="PRINTS" id="PR00758">
    <property type="entry name" value="ARSENICPUMP"/>
</dbReference>
<evidence type="ECO:0000256" key="1">
    <source>
        <dbReference type="ARBA" id="ARBA00004651"/>
    </source>
</evidence>
<feature type="transmembrane region" description="Helical" evidence="8">
    <location>
        <begin position="338"/>
        <end position="356"/>
    </location>
</feature>
<sequence>MSTEIWITIIVFFFTMIVIFWRPRGLNEAWPAAIGAGIILITGLVSRPDVVDIISKIGGASITILATIVMAVILESFGFFHWSAAKLANLAKGSGRRLYWYIQLLCFLMTLLFNNDGSILITTPILILLLKNLQLKPHQQIPYLLSGALIATASSAPIGVSNIVNLIALNIVNMTLYMHTAMMFVPATLGLLFMSWLMYTVLKKKLPERLPVSSYDIEEIFFTKNFHPLKGKNSVDTKQKRTKFMLKVLGFVFLMRCLLFVASFLSIPIEIVAVLGSLVLLIWRWYYLRTNPVDILKKTPWHILIFAFSMYVIIYGLHNAGLTAALVNWLEPVVSQHLLYASFAMGGLVSLLSNIFNNHPALMIGTITLTEMGLDPVTLKTIYLANIIGSDIGSLLLPIGTLASLIWMYILKQNKIKVKWKDYLSVSLIVIPLTTVVTLFLLYYWVHLFFAL</sequence>
<dbReference type="InterPro" id="IPR000802">
    <property type="entry name" value="Arsenical_pump_ArsB"/>
</dbReference>
<gene>
    <name evidence="9" type="ORF">F8163_02335</name>
</gene>
<feature type="transmembrane region" description="Helical" evidence="8">
    <location>
        <begin position="244"/>
        <end position="265"/>
    </location>
</feature>
<evidence type="ECO:0000313" key="9">
    <source>
        <dbReference type="EMBL" id="KAB2445611.1"/>
    </source>
</evidence>
<evidence type="ECO:0000256" key="3">
    <source>
        <dbReference type="ARBA" id="ARBA00022475"/>
    </source>
</evidence>
<dbReference type="AlphaFoldDB" id="A0A7V7V740"/>
<dbReference type="Pfam" id="PF02040">
    <property type="entry name" value="ArsB"/>
    <property type="match status" value="1"/>
</dbReference>
<evidence type="ECO:0000256" key="6">
    <source>
        <dbReference type="ARBA" id="ARBA00022989"/>
    </source>
</evidence>
<dbReference type="GO" id="GO:0046685">
    <property type="term" value="P:response to arsenic-containing substance"/>
    <property type="evidence" value="ECO:0007669"/>
    <property type="project" value="UniProtKB-KW"/>
</dbReference>
<dbReference type="GO" id="GO:0005886">
    <property type="term" value="C:plasma membrane"/>
    <property type="evidence" value="ECO:0007669"/>
    <property type="project" value="UniProtKB-SubCell"/>
</dbReference>
<evidence type="ECO:0000256" key="8">
    <source>
        <dbReference type="SAM" id="Phobius"/>
    </source>
</evidence>
<organism evidence="9 10">
    <name type="scientific">Bacillus luti</name>
    <dbReference type="NCBI Taxonomy" id="2026191"/>
    <lineage>
        <taxon>Bacteria</taxon>
        <taxon>Bacillati</taxon>
        <taxon>Bacillota</taxon>
        <taxon>Bacilli</taxon>
        <taxon>Bacillales</taxon>
        <taxon>Bacillaceae</taxon>
        <taxon>Bacillus</taxon>
        <taxon>Bacillus cereus group</taxon>
    </lineage>
</organism>
<dbReference type="PANTHER" id="PTHR43302">
    <property type="entry name" value="TRANSPORTER ARSB-RELATED"/>
    <property type="match status" value="1"/>
</dbReference>
<dbReference type="GO" id="GO:0015105">
    <property type="term" value="F:arsenite transmembrane transporter activity"/>
    <property type="evidence" value="ECO:0007669"/>
    <property type="project" value="InterPro"/>
</dbReference>
<comment type="subcellular location">
    <subcellularLocation>
        <location evidence="1">Cell membrane</location>
        <topology evidence="1">Multi-pass membrane protein</topology>
    </subcellularLocation>
</comment>
<keyword evidence="6 8" id="KW-1133">Transmembrane helix</keyword>
<feature type="transmembrane region" description="Helical" evidence="8">
    <location>
        <begin position="392"/>
        <end position="411"/>
    </location>
</feature>
<keyword evidence="7 8" id="KW-0472">Membrane</keyword>
<feature type="transmembrane region" description="Helical" evidence="8">
    <location>
        <begin position="29"/>
        <end position="45"/>
    </location>
</feature>
<keyword evidence="4 8" id="KW-0812">Transmembrane</keyword>
<keyword evidence="3" id="KW-1003">Cell membrane</keyword>
<feature type="transmembrane region" description="Helical" evidence="8">
    <location>
        <begin position="271"/>
        <end position="288"/>
    </location>
</feature>
<comment type="similarity">
    <text evidence="2">Belongs to the ArsB family.</text>
</comment>
<evidence type="ECO:0000313" key="10">
    <source>
        <dbReference type="Proteomes" id="UP000470409"/>
    </source>
</evidence>
<keyword evidence="5" id="KW-0059">Arsenical resistance</keyword>
<protein>
    <submittedName>
        <fullName evidence="9">Arsenic transporter</fullName>
    </submittedName>
</protein>
<evidence type="ECO:0000256" key="4">
    <source>
        <dbReference type="ARBA" id="ARBA00022692"/>
    </source>
</evidence>
<evidence type="ECO:0000256" key="7">
    <source>
        <dbReference type="ARBA" id="ARBA00023136"/>
    </source>
</evidence>
<feature type="transmembrane region" description="Helical" evidence="8">
    <location>
        <begin position="300"/>
        <end position="318"/>
    </location>
</feature>
<evidence type="ECO:0000256" key="5">
    <source>
        <dbReference type="ARBA" id="ARBA00022849"/>
    </source>
</evidence>
<evidence type="ECO:0000256" key="2">
    <source>
        <dbReference type="ARBA" id="ARBA00006433"/>
    </source>
</evidence>
<proteinExistence type="inferred from homology"/>
<dbReference type="PANTHER" id="PTHR43302:SF6">
    <property type="entry name" value="ARSENICAL PUMP MEMBRANE PROTEIN-RELATED"/>
    <property type="match status" value="1"/>
</dbReference>
<feature type="transmembrane region" description="Helical" evidence="8">
    <location>
        <begin position="57"/>
        <end position="80"/>
    </location>
</feature>
<feature type="transmembrane region" description="Helical" evidence="8">
    <location>
        <begin position="423"/>
        <end position="446"/>
    </location>
</feature>
<dbReference type="RefSeq" id="WP_151624050.1">
    <property type="nucleotide sequence ID" value="NZ_WBPG01000002.1"/>
</dbReference>
<feature type="transmembrane region" description="Helical" evidence="8">
    <location>
        <begin position="5"/>
        <end position="23"/>
    </location>
</feature>
<dbReference type="Proteomes" id="UP000470409">
    <property type="component" value="Unassembled WGS sequence"/>
</dbReference>
<dbReference type="EMBL" id="WBPG01000002">
    <property type="protein sequence ID" value="KAB2445611.1"/>
    <property type="molecule type" value="Genomic_DNA"/>
</dbReference>
<reference evidence="9 10" key="1">
    <citation type="submission" date="2019-10" db="EMBL/GenBank/DDBJ databases">
        <title>Bacillus from the desert of Cuatro Cinegas, Coahuila.</title>
        <authorList>
            <person name="Olmedo-Alvarez G."/>
            <person name="Saldana S."/>
            <person name="Barcelo D."/>
        </authorList>
    </citation>
    <scope>NUCLEOTIDE SEQUENCE [LARGE SCALE GENOMIC DNA]</scope>
    <source>
        <strain evidence="9 10">CH155b_5T</strain>
    </source>
</reference>
<feature type="transmembrane region" description="Helical" evidence="8">
    <location>
        <begin position="363"/>
        <end position="386"/>
    </location>
</feature>
<feature type="transmembrane region" description="Helical" evidence="8">
    <location>
        <begin position="176"/>
        <end position="199"/>
    </location>
</feature>
<accession>A0A7V7V740</accession>